<organism evidence="2 3">
    <name type="scientific">Sphingomonas naasensis</name>
    <dbReference type="NCBI Taxonomy" id="1344951"/>
    <lineage>
        <taxon>Bacteria</taxon>
        <taxon>Pseudomonadati</taxon>
        <taxon>Pseudomonadota</taxon>
        <taxon>Alphaproteobacteria</taxon>
        <taxon>Sphingomonadales</taxon>
        <taxon>Sphingomonadaceae</taxon>
        <taxon>Sphingomonas</taxon>
    </lineage>
</organism>
<accession>A0A4S1WET8</accession>
<keyword evidence="1" id="KW-0732">Signal</keyword>
<evidence type="ECO:0000313" key="3">
    <source>
        <dbReference type="Proteomes" id="UP000309848"/>
    </source>
</evidence>
<gene>
    <name evidence="2" type="ORF">E5A74_16355</name>
</gene>
<dbReference type="EMBL" id="SRXU01000007">
    <property type="protein sequence ID" value="TGX40137.1"/>
    <property type="molecule type" value="Genomic_DNA"/>
</dbReference>
<evidence type="ECO:0000256" key="1">
    <source>
        <dbReference type="SAM" id="SignalP"/>
    </source>
</evidence>
<dbReference type="AlphaFoldDB" id="A0A4S1WET8"/>
<comment type="caution">
    <text evidence="2">The sequence shown here is derived from an EMBL/GenBank/DDBJ whole genome shotgun (WGS) entry which is preliminary data.</text>
</comment>
<proteinExistence type="predicted"/>
<feature type="signal peptide" evidence="1">
    <location>
        <begin position="1"/>
        <end position="20"/>
    </location>
</feature>
<reference evidence="2 3" key="1">
    <citation type="submission" date="2019-04" db="EMBL/GenBank/DDBJ databases">
        <title>Sphingomonas psychrotolerans sp. nov., isolated from soil in the Tianshan Mountains, Xinjiang, China.</title>
        <authorList>
            <person name="Luo Y."/>
            <person name="Sheng H."/>
        </authorList>
    </citation>
    <scope>NUCLEOTIDE SEQUENCE [LARGE SCALE GENOMIC DNA]</scope>
    <source>
        <strain evidence="2 3">KIS18-15</strain>
    </source>
</reference>
<keyword evidence="3" id="KW-1185">Reference proteome</keyword>
<protein>
    <submittedName>
        <fullName evidence="2">UrcA family protein</fullName>
    </submittedName>
</protein>
<dbReference type="NCBIfam" id="TIGR04433">
    <property type="entry name" value="UrcA_uranyl"/>
    <property type="match status" value="1"/>
</dbReference>
<feature type="chain" id="PRO_5020382864" evidence="1">
    <location>
        <begin position="21"/>
        <end position="145"/>
    </location>
</feature>
<evidence type="ECO:0000313" key="2">
    <source>
        <dbReference type="EMBL" id="TGX40137.1"/>
    </source>
</evidence>
<dbReference type="RefSeq" id="WP_135986691.1">
    <property type="nucleotide sequence ID" value="NZ_JAASQM010000001.1"/>
</dbReference>
<dbReference type="InterPro" id="IPR030972">
    <property type="entry name" value="UrcA_uranyl"/>
</dbReference>
<dbReference type="Proteomes" id="UP000309848">
    <property type="component" value="Unassembled WGS sequence"/>
</dbReference>
<dbReference type="OrthoDB" id="7568666at2"/>
<sequence>MRILSGLVVLCAFSLPGATAAQSWRDREWRSLRVDVSALDLSTPAGMDVLAARIGRAVNRICGSDRACRDEAWASTEGQVARAVDRDVWMRRMAEARIAQREACRWRGCAAPVAAGYRVAPSLPPAGGVTVVIVQNAAPPVVHRY</sequence>
<name>A0A4S1WET8_9SPHN</name>